<dbReference type="Gene3D" id="1.25.40.10">
    <property type="entry name" value="Tetratricopeptide repeat domain"/>
    <property type="match status" value="1"/>
</dbReference>
<organism evidence="2 3">
    <name type="scientific">Batillaria attramentaria</name>
    <dbReference type="NCBI Taxonomy" id="370345"/>
    <lineage>
        <taxon>Eukaryota</taxon>
        <taxon>Metazoa</taxon>
        <taxon>Spiralia</taxon>
        <taxon>Lophotrochozoa</taxon>
        <taxon>Mollusca</taxon>
        <taxon>Gastropoda</taxon>
        <taxon>Caenogastropoda</taxon>
        <taxon>Sorbeoconcha</taxon>
        <taxon>Cerithioidea</taxon>
        <taxon>Batillariidae</taxon>
        <taxon>Batillaria</taxon>
    </lineage>
</organism>
<comment type="caution">
    <text evidence="2">The sequence shown here is derived from an EMBL/GenBank/DDBJ whole genome shotgun (WGS) entry which is preliminary data.</text>
</comment>
<accession>A0ABD0LGI5</accession>
<dbReference type="Proteomes" id="UP001519460">
    <property type="component" value="Unassembled WGS sequence"/>
</dbReference>
<gene>
    <name evidence="2" type="ORF">BaRGS_00010264</name>
</gene>
<sequence length="124" mass="13690">MIIFTLVSSECRRGKALVASPLVQPFLGVELHVTFAIPPMAVDHSVVKMKNVRRAFEDAVTDFGRSEPDVWLRYIKMELHTPGGEALRAGQLHSRAIQSLPGSLLTLFIQQYNATSDIPASEAE</sequence>
<keyword evidence="3" id="KW-1185">Reference proteome</keyword>
<dbReference type="InterPro" id="IPR011990">
    <property type="entry name" value="TPR-like_helical_dom_sf"/>
</dbReference>
<feature type="domain" description="U3 small nucleolar RNA-associated protein 6 homolog C-terminal" evidence="1">
    <location>
        <begin position="46"/>
        <end position="100"/>
    </location>
</feature>
<dbReference type="EMBL" id="JACVVK020000050">
    <property type="protein sequence ID" value="KAK7498604.1"/>
    <property type="molecule type" value="Genomic_DNA"/>
</dbReference>
<proteinExistence type="predicted"/>
<dbReference type="InterPro" id="IPR056907">
    <property type="entry name" value="UTP6_C"/>
</dbReference>
<evidence type="ECO:0000259" key="1">
    <source>
        <dbReference type="Pfam" id="PF24892"/>
    </source>
</evidence>
<protein>
    <recommendedName>
        <fullName evidence="1">U3 small nucleolar RNA-associated protein 6 homolog C-terminal domain-containing protein</fullName>
    </recommendedName>
</protein>
<evidence type="ECO:0000313" key="3">
    <source>
        <dbReference type="Proteomes" id="UP001519460"/>
    </source>
</evidence>
<reference evidence="2 3" key="1">
    <citation type="journal article" date="2023" name="Sci. Data">
        <title>Genome assembly of the Korean intertidal mud-creeper Batillaria attramentaria.</title>
        <authorList>
            <person name="Patra A.K."/>
            <person name="Ho P.T."/>
            <person name="Jun S."/>
            <person name="Lee S.J."/>
            <person name="Kim Y."/>
            <person name="Won Y.J."/>
        </authorList>
    </citation>
    <scope>NUCLEOTIDE SEQUENCE [LARGE SCALE GENOMIC DNA]</scope>
    <source>
        <strain evidence="2">Wonlab-2016</strain>
    </source>
</reference>
<name>A0ABD0LGI5_9CAEN</name>
<dbReference type="Pfam" id="PF24892">
    <property type="entry name" value="UTP6_C"/>
    <property type="match status" value="1"/>
</dbReference>
<evidence type="ECO:0000313" key="2">
    <source>
        <dbReference type="EMBL" id="KAK7498604.1"/>
    </source>
</evidence>
<dbReference type="AlphaFoldDB" id="A0ABD0LGI5"/>